<dbReference type="InterPro" id="IPR051614">
    <property type="entry name" value="UPF0045_domain"/>
</dbReference>
<dbReference type="Pfam" id="PF01910">
    <property type="entry name" value="Thiamine_BP"/>
    <property type="match status" value="1"/>
</dbReference>
<comment type="similarity">
    <text evidence="1">Belongs to the UPF0045 family.</text>
</comment>
<sequence>MADALVSIQIIPRTRNEEDTYSLVDEAIQVIADSKVKYEVHPLETTMEGDLRELLDIVDRMHRKMIEKGCPSVLSEVKIFYKPGGASMDELTAKYR</sequence>
<accession>A0A150LYY9</accession>
<evidence type="ECO:0000313" key="3">
    <source>
        <dbReference type="EMBL" id="KYD17478.1"/>
    </source>
</evidence>
<reference evidence="3 4" key="1">
    <citation type="submission" date="2016-01" db="EMBL/GenBank/DDBJ databases">
        <title>Draft Genome Sequences of Seven Thermophilic Sporeformers Isolated from Foods.</title>
        <authorList>
            <person name="Berendsen E.M."/>
            <person name="Wells-Bennik M.H."/>
            <person name="Krawcyk A.O."/>
            <person name="De Jong A."/>
            <person name="Holsappel S."/>
            <person name="Eijlander R.T."/>
            <person name="Kuipers O.P."/>
        </authorList>
    </citation>
    <scope>NUCLEOTIDE SEQUENCE [LARGE SCALE GENOMIC DNA]</scope>
    <source>
        <strain evidence="3 4">B4135</strain>
    </source>
</reference>
<name>A0A150LYY9_9BACI</name>
<dbReference type="Proteomes" id="UP000075683">
    <property type="component" value="Unassembled WGS sequence"/>
</dbReference>
<dbReference type="InterPro" id="IPR002767">
    <property type="entry name" value="Thiamine_BP"/>
</dbReference>
<dbReference type="PANTHER" id="PTHR33777">
    <property type="entry name" value="UPF0045 PROTEIN ECM15"/>
    <property type="match status" value="1"/>
</dbReference>
<dbReference type="EMBL" id="LQYT01000056">
    <property type="protein sequence ID" value="KYD17478.1"/>
    <property type="molecule type" value="Genomic_DNA"/>
</dbReference>
<gene>
    <name evidence="3" type="ORF">B4135_2500</name>
</gene>
<dbReference type="STRING" id="301148.B4135_2500"/>
<protein>
    <recommendedName>
        <fullName evidence="2">Thiamine-binding protein domain-containing protein</fullName>
    </recommendedName>
</protein>
<dbReference type="GO" id="GO:0005829">
    <property type="term" value="C:cytosol"/>
    <property type="evidence" value="ECO:0007669"/>
    <property type="project" value="TreeGrafter"/>
</dbReference>
<feature type="domain" description="Thiamine-binding protein" evidence="2">
    <location>
        <begin position="6"/>
        <end position="95"/>
    </location>
</feature>
<dbReference type="RefSeq" id="WP_061569190.1">
    <property type="nucleotide sequence ID" value="NZ_JBAIZG010000058.1"/>
</dbReference>
<dbReference type="SUPFAM" id="SSF89957">
    <property type="entry name" value="MTH1187/YkoF-like"/>
    <property type="match status" value="1"/>
</dbReference>
<evidence type="ECO:0000313" key="4">
    <source>
        <dbReference type="Proteomes" id="UP000075683"/>
    </source>
</evidence>
<organism evidence="3 4">
    <name type="scientific">Caldibacillus debilis</name>
    <dbReference type="NCBI Taxonomy" id="301148"/>
    <lineage>
        <taxon>Bacteria</taxon>
        <taxon>Bacillati</taxon>
        <taxon>Bacillota</taxon>
        <taxon>Bacilli</taxon>
        <taxon>Bacillales</taxon>
        <taxon>Bacillaceae</taxon>
        <taxon>Caldibacillus</taxon>
    </lineage>
</organism>
<evidence type="ECO:0000259" key="2">
    <source>
        <dbReference type="Pfam" id="PF01910"/>
    </source>
</evidence>
<dbReference type="AlphaFoldDB" id="A0A150LYY9"/>
<proteinExistence type="inferred from homology"/>
<dbReference type="PATRIC" id="fig|301148.3.peg.4039"/>
<dbReference type="InterPro" id="IPR029756">
    <property type="entry name" value="MTH1187/YkoF-like"/>
</dbReference>
<comment type="caution">
    <text evidence="3">The sequence shown here is derived from an EMBL/GenBank/DDBJ whole genome shotgun (WGS) entry which is preliminary data.</text>
</comment>
<evidence type="ECO:0000256" key="1">
    <source>
        <dbReference type="ARBA" id="ARBA00010272"/>
    </source>
</evidence>
<dbReference type="OrthoDB" id="5886358at2"/>
<dbReference type="PANTHER" id="PTHR33777:SF1">
    <property type="entry name" value="UPF0045 PROTEIN ECM15"/>
    <property type="match status" value="1"/>
</dbReference>
<dbReference type="Gene3D" id="3.30.70.930">
    <property type="match status" value="1"/>
</dbReference>